<organism evidence="1 2">
    <name type="scientific">Tateyamaria armeniaca</name>
    <dbReference type="NCBI Taxonomy" id="2518930"/>
    <lineage>
        <taxon>Bacteria</taxon>
        <taxon>Pseudomonadati</taxon>
        <taxon>Pseudomonadota</taxon>
        <taxon>Alphaproteobacteria</taxon>
        <taxon>Rhodobacterales</taxon>
        <taxon>Roseobacteraceae</taxon>
        <taxon>Tateyamaria</taxon>
    </lineage>
</organism>
<dbReference type="RefSeq" id="WP_407590254.1">
    <property type="nucleotide sequence ID" value="NZ_JBHDIY010000002.1"/>
</dbReference>
<name>A0ABW8UN05_9RHOB</name>
<sequence>MTHENLISSFTAAVVDVRGGTYRGADIPVPGSANAHEIAKKLLDEESGAIIAANPIYGIADLIALIVAESQDQLKATLRESVRNLTMNERHNFIAGTATYIATEAYSKKPLTREGFSKLKPHSAWIKVQTVLHDPNQGVVQALMDMELVTAAIPVLGVATDLFLLVEADNQNQFNWYMDETLRAYRYITETQTGIISVPAHME</sequence>
<protein>
    <submittedName>
        <fullName evidence="1">Uncharacterized protein</fullName>
    </submittedName>
</protein>
<dbReference type="InterPro" id="IPR011008">
    <property type="entry name" value="Dimeric_a/b-barrel"/>
</dbReference>
<dbReference type="SUPFAM" id="SSF54909">
    <property type="entry name" value="Dimeric alpha+beta barrel"/>
    <property type="match status" value="1"/>
</dbReference>
<dbReference type="Gene3D" id="3.30.70.920">
    <property type="match status" value="1"/>
</dbReference>
<evidence type="ECO:0000313" key="1">
    <source>
        <dbReference type="EMBL" id="MFL4468505.1"/>
    </source>
</evidence>
<dbReference type="EMBL" id="JBHDIY010000002">
    <property type="protein sequence ID" value="MFL4468505.1"/>
    <property type="molecule type" value="Genomic_DNA"/>
</dbReference>
<accession>A0ABW8UN05</accession>
<keyword evidence="2" id="KW-1185">Reference proteome</keyword>
<evidence type="ECO:0000313" key="2">
    <source>
        <dbReference type="Proteomes" id="UP001627408"/>
    </source>
</evidence>
<gene>
    <name evidence="1" type="ORF">ACERZ8_00940</name>
</gene>
<comment type="caution">
    <text evidence="1">The sequence shown here is derived from an EMBL/GenBank/DDBJ whole genome shotgun (WGS) entry which is preliminary data.</text>
</comment>
<proteinExistence type="predicted"/>
<reference evidence="1 2" key="1">
    <citation type="submission" date="2024-08" db="EMBL/GenBank/DDBJ databases">
        <title>Tateyamaria sp. nov., isolated from marine algae.</title>
        <authorList>
            <person name="Choi B.J."/>
            <person name="Kim J.M."/>
            <person name="Lee J.K."/>
            <person name="Choi D.G."/>
            <person name="Bayburt H."/>
            <person name="Baek J.H."/>
            <person name="Han D.M."/>
            <person name="Jeon C.O."/>
        </authorList>
    </citation>
    <scope>NUCLEOTIDE SEQUENCE [LARGE SCALE GENOMIC DNA]</scope>
    <source>
        <strain evidence="1 2">KMU-156</strain>
    </source>
</reference>
<dbReference type="Proteomes" id="UP001627408">
    <property type="component" value="Unassembled WGS sequence"/>
</dbReference>